<accession>A0A565CFD0</accession>
<dbReference type="Gene3D" id="3.40.50.10140">
    <property type="entry name" value="Toll/interleukin-1 receptor homology (TIR) domain"/>
    <property type="match status" value="1"/>
</dbReference>
<dbReference type="Pfam" id="PF01582">
    <property type="entry name" value="TIR"/>
    <property type="match status" value="1"/>
</dbReference>
<keyword evidence="3" id="KW-1185">Reference proteome</keyword>
<reference evidence="2" key="1">
    <citation type="submission" date="2019-07" db="EMBL/GenBank/DDBJ databases">
        <authorList>
            <person name="Dittberner H."/>
        </authorList>
    </citation>
    <scope>NUCLEOTIDE SEQUENCE [LARGE SCALE GENOMIC DNA]</scope>
</reference>
<evidence type="ECO:0000259" key="1">
    <source>
        <dbReference type="Pfam" id="PF01582"/>
    </source>
</evidence>
<comment type="caution">
    <text evidence="2">The sequence shown here is derived from an EMBL/GenBank/DDBJ whole genome shotgun (WGS) entry which is preliminary data.</text>
</comment>
<gene>
    <name evidence="2" type="ORF">ANE_LOCUS22793</name>
</gene>
<feature type="domain" description="TIR" evidence="1">
    <location>
        <begin position="2"/>
        <end position="92"/>
    </location>
</feature>
<proteinExistence type="predicted"/>
<dbReference type="InterPro" id="IPR035897">
    <property type="entry name" value="Toll_tir_struct_dom_sf"/>
</dbReference>
<evidence type="ECO:0000313" key="3">
    <source>
        <dbReference type="Proteomes" id="UP000489600"/>
    </source>
</evidence>
<dbReference type="Proteomes" id="UP000489600">
    <property type="component" value="Unassembled WGS sequence"/>
</dbReference>
<dbReference type="InterPro" id="IPR000157">
    <property type="entry name" value="TIR_dom"/>
</dbReference>
<evidence type="ECO:0000313" key="2">
    <source>
        <dbReference type="EMBL" id="VVB12349.1"/>
    </source>
</evidence>
<organism evidence="2 3">
    <name type="scientific">Arabis nemorensis</name>
    <dbReference type="NCBI Taxonomy" id="586526"/>
    <lineage>
        <taxon>Eukaryota</taxon>
        <taxon>Viridiplantae</taxon>
        <taxon>Streptophyta</taxon>
        <taxon>Embryophyta</taxon>
        <taxon>Tracheophyta</taxon>
        <taxon>Spermatophyta</taxon>
        <taxon>Magnoliopsida</taxon>
        <taxon>eudicotyledons</taxon>
        <taxon>Gunneridae</taxon>
        <taxon>Pentapetalae</taxon>
        <taxon>rosids</taxon>
        <taxon>malvids</taxon>
        <taxon>Brassicales</taxon>
        <taxon>Brassicaceae</taxon>
        <taxon>Arabideae</taxon>
        <taxon>Arabis</taxon>
    </lineage>
</organism>
<dbReference type="OrthoDB" id="1047421at2759"/>
<sequence>MIIHECISEGKLIVLPIFYKVNIEEVSNLEGRFGKCFNETVRKQGRQNYPLADHVVGCLRSVARRPGFTSRYHRNDSDLMEAIIQGIKKKLPYLSAKQKIGEEV</sequence>
<protein>
    <recommendedName>
        <fullName evidence="1">TIR domain-containing protein</fullName>
    </recommendedName>
</protein>
<dbReference type="AlphaFoldDB" id="A0A565CFD0"/>
<name>A0A565CFD0_9BRAS</name>
<dbReference type="EMBL" id="CABITT030000007">
    <property type="protein sequence ID" value="VVB12349.1"/>
    <property type="molecule type" value="Genomic_DNA"/>
</dbReference>
<dbReference type="GO" id="GO:0007165">
    <property type="term" value="P:signal transduction"/>
    <property type="evidence" value="ECO:0007669"/>
    <property type="project" value="InterPro"/>
</dbReference>